<keyword evidence="5 11" id="KW-0547">Nucleotide-binding</keyword>
<evidence type="ECO:0000256" key="3">
    <source>
        <dbReference type="ARBA" id="ARBA00018335"/>
    </source>
</evidence>
<proteinExistence type="inferred from homology"/>
<dbReference type="InterPro" id="IPR015413">
    <property type="entry name" value="Methionyl/Leucyl_tRNA_Synth"/>
</dbReference>
<dbReference type="PANTHER" id="PTHR45765:SF1">
    <property type="entry name" value="METHIONINE--TRNA LIGASE, CYTOPLASMIC"/>
    <property type="match status" value="1"/>
</dbReference>
<dbReference type="InterPro" id="IPR033911">
    <property type="entry name" value="MetRS_core"/>
</dbReference>
<dbReference type="GeneID" id="108253010"/>
<dbReference type="Gene3D" id="1.10.730.10">
    <property type="entry name" value="Isoleucyl-tRNA Synthetase, Domain 1"/>
    <property type="match status" value="1"/>
</dbReference>
<keyword evidence="4 11" id="KW-0436">Ligase</keyword>
<evidence type="ECO:0000256" key="7">
    <source>
        <dbReference type="ARBA" id="ARBA00022917"/>
    </source>
</evidence>
<dbReference type="InterPro" id="IPR014758">
    <property type="entry name" value="Met-tRNA_synth"/>
</dbReference>
<dbReference type="NCBIfam" id="NF001100">
    <property type="entry name" value="PRK00133.1"/>
    <property type="match status" value="1"/>
</dbReference>
<dbReference type="GO" id="GO:0005829">
    <property type="term" value="C:cytosol"/>
    <property type="evidence" value="ECO:0007669"/>
    <property type="project" value="TreeGrafter"/>
</dbReference>
<dbReference type="Proteomes" id="UP000079169">
    <property type="component" value="Unplaced"/>
</dbReference>
<comment type="similarity">
    <text evidence="1 11">Belongs to the class-I aminoacyl-tRNA synthetase family.</text>
</comment>
<dbReference type="EC" id="6.1.1.10" evidence="2"/>
<dbReference type="GO" id="GO:0005524">
    <property type="term" value="F:ATP binding"/>
    <property type="evidence" value="ECO:0007669"/>
    <property type="project" value="UniProtKB-KW"/>
</dbReference>
<dbReference type="InterPro" id="IPR009080">
    <property type="entry name" value="tRNAsynth_Ia_anticodon-bd"/>
</dbReference>
<dbReference type="SUPFAM" id="SSF47323">
    <property type="entry name" value="Anticodon-binding domain of a subclass of class I aminoacyl-tRNA synthetases"/>
    <property type="match status" value="1"/>
</dbReference>
<protein>
    <recommendedName>
        <fullName evidence="3">Methionine--tRNA ligase, cytoplasmic</fullName>
        <ecNumber evidence="2">6.1.1.10</ecNumber>
    </recommendedName>
    <alternativeName>
        <fullName evidence="9">Methionyl-tRNA synthetase</fullName>
    </alternativeName>
</protein>
<evidence type="ECO:0000256" key="8">
    <source>
        <dbReference type="ARBA" id="ARBA00023146"/>
    </source>
</evidence>
<sequence length="576" mass="68064">MKKHDSEFKDVRRIFVTTALPYANGELHIGHIMEYIQADIWVRFQCMQQDNGKSRQVYFICADDAHGAAIMIAAEKAGMTPKEFINNISSNRKKYLDGFYIKFDNWYSTDSIENIDLVQKIYDTLYNKAKLIINKKINQFFDPIKNIFLPDRYIKGECPICNAKDQYGDFCECCSSIYTPTKLINPYSILSGTKPIIKSSKHFFFKLSDKRCIDFLRKWAIHDKRLQPEIVNKIKEWLEKDNKFNDWDISRDAPYFGIKIPNTLEKYFYVWLDAPIGYLASLKNFFEKGGPKKKYNELRNFDEFISSPNTEQYHFIGKDIFYFHILFWPAILKFSGRKLPNNIFVHGFMTINGKKMSKSNKIGISPLYYLKIGMNPEWLRYYIASKLNNKIEDIDFNSQSFISCVNSDLIGKYINIASRSSSFIEKYFKGYLNMKWVKDNDTFLSKLRVVSSSIQKYYENRNFNKVLYIVIEQTNFINIFFDQNKPWKLAKNNIYHEKLHKISSRLLEAFRILTIYLKPILPNLAKSVETFLNISPLQWINIFTPLTQNHKINKYRHLMTRVDKNIVDNLLKNKNI</sequence>
<dbReference type="NCBIfam" id="TIGR00398">
    <property type="entry name" value="metG"/>
    <property type="match status" value="1"/>
</dbReference>
<keyword evidence="13" id="KW-1185">Reference proteome</keyword>
<organism evidence="13 14">
    <name type="scientific">Diaphorina citri</name>
    <name type="common">Asian citrus psyllid</name>
    <dbReference type="NCBI Taxonomy" id="121845"/>
    <lineage>
        <taxon>Eukaryota</taxon>
        <taxon>Metazoa</taxon>
        <taxon>Ecdysozoa</taxon>
        <taxon>Arthropoda</taxon>
        <taxon>Hexapoda</taxon>
        <taxon>Insecta</taxon>
        <taxon>Pterygota</taxon>
        <taxon>Neoptera</taxon>
        <taxon>Paraneoptera</taxon>
        <taxon>Hemiptera</taxon>
        <taxon>Sternorrhyncha</taxon>
        <taxon>Psylloidea</taxon>
        <taxon>Psyllidae</taxon>
        <taxon>Diaphorininae</taxon>
        <taxon>Diaphorina</taxon>
    </lineage>
</organism>
<evidence type="ECO:0000256" key="10">
    <source>
        <dbReference type="ARBA" id="ARBA00047364"/>
    </source>
</evidence>
<keyword evidence="6 11" id="KW-0067">ATP-binding</keyword>
<evidence type="ECO:0000256" key="2">
    <source>
        <dbReference type="ARBA" id="ARBA00012838"/>
    </source>
</evidence>
<dbReference type="InterPro" id="IPR023458">
    <property type="entry name" value="Met-tRNA_ligase_1"/>
</dbReference>
<dbReference type="Gene3D" id="2.20.28.20">
    <property type="entry name" value="Methionyl-tRNA synthetase, Zn-domain"/>
    <property type="match status" value="1"/>
</dbReference>
<evidence type="ECO:0000259" key="12">
    <source>
        <dbReference type="Pfam" id="PF09334"/>
    </source>
</evidence>
<dbReference type="Pfam" id="PF09334">
    <property type="entry name" value="tRNA-synt_1g"/>
    <property type="match status" value="1"/>
</dbReference>
<dbReference type="SUPFAM" id="SSF52374">
    <property type="entry name" value="Nucleotidylyl transferase"/>
    <property type="match status" value="1"/>
</dbReference>
<dbReference type="KEGG" id="dci:108253010"/>
<dbReference type="RefSeq" id="XP_026683133.1">
    <property type="nucleotide sequence ID" value="XM_026827332.1"/>
</dbReference>
<evidence type="ECO:0000313" key="13">
    <source>
        <dbReference type="Proteomes" id="UP000079169"/>
    </source>
</evidence>
<evidence type="ECO:0000256" key="5">
    <source>
        <dbReference type="ARBA" id="ARBA00022741"/>
    </source>
</evidence>
<dbReference type="SUPFAM" id="SSF57770">
    <property type="entry name" value="Methionyl-tRNA synthetase (MetRS), Zn-domain"/>
    <property type="match status" value="1"/>
</dbReference>
<dbReference type="AlphaFoldDB" id="A0A3Q0J846"/>
<dbReference type="InterPro" id="IPR029038">
    <property type="entry name" value="MetRS_Zn"/>
</dbReference>
<evidence type="ECO:0000256" key="1">
    <source>
        <dbReference type="ARBA" id="ARBA00005594"/>
    </source>
</evidence>
<name>A0A3Q0J846_DIACI</name>
<dbReference type="PANTHER" id="PTHR45765">
    <property type="entry name" value="METHIONINE--TRNA LIGASE"/>
    <property type="match status" value="1"/>
</dbReference>
<keyword evidence="7 11" id="KW-0648">Protein biosynthesis</keyword>
<dbReference type="HAMAP" id="MF_00098">
    <property type="entry name" value="Met_tRNA_synth_type1"/>
    <property type="match status" value="1"/>
</dbReference>
<comment type="catalytic activity">
    <reaction evidence="10">
        <text>tRNA(Met) + L-methionine + ATP = L-methionyl-tRNA(Met) + AMP + diphosphate</text>
        <dbReference type="Rhea" id="RHEA:13481"/>
        <dbReference type="Rhea" id="RHEA-COMP:9667"/>
        <dbReference type="Rhea" id="RHEA-COMP:9698"/>
        <dbReference type="ChEBI" id="CHEBI:30616"/>
        <dbReference type="ChEBI" id="CHEBI:33019"/>
        <dbReference type="ChEBI" id="CHEBI:57844"/>
        <dbReference type="ChEBI" id="CHEBI:78442"/>
        <dbReference type="ChEBI" id="CHEBI:78530"/>
        <dbReference type="ChEBI" id="CHEBI:456215"/>
        <dbReference type="EC" id="6.1.1.10"/>
    </reaction>
</comment>
<evidence type="ECO:0000313" key="14">
    <source>
        <dbReference type="RefSeq" id="XP_026683133.1"/>
    </source>
</evidence>
<feature type="domain" description="Methionyl/Leucyl tRNA synthetase" evidence="12">
    <location>
        <begin position="14"/>
        <end position="420"/>
    </location>
</feature>
<evidence type="ECO:0000256" key="6">
    <source>
        <dbReference type="ARBA" id="ARBA00022840"/>
    </source>
</evidence>
<dbReference type="InterPro" id="IPR001412">
    <property type="entry name" value="aa-tRNA-synth_I_CS"/>
</dbReference>
<reference evidence="14" key="1">
    <citation type="submission" date="2025-08" db="UniProtKB">
        <authorList>
            <consortium name="RefSeq"/>
        </authorList>
    </citation>
    <scope>IDENTIFICATION</scope>
</reference>
<evidence type="ECO:0000256" key="4">
    <source>
        <dbReference type="ARBA" id="ARBA00022598"/>
    </source>
</evidence>
<dbReference type="GO" id="GO:0006431">
    <property type="term" value="P:methionyl-tRNA aminoacylation"/>
    <property type="evidence" value="ECO:0007669"/>
    <property type="project" value="InterPro"/>
</dbReference>
<evidence type="ECO:0000256" key="9">
    <source>
        <dbReference type="ARBA" id="ARBA00030904"/>
    </source>
</evidence>
<dbReference type="STRING" id="121845.A0A3Q0J846"/>
<gene>
    <name evidence="14" type="primary">LOC108253010</name>
</gene>
<dbReference type="PROSITE" id="PS00178">
    <property type="entry name" value="AA_TRNA_LIGASE_I"/>
    <property type="match status" value="1"/>
</dbReference>
<dbReference type="Gene3D" id="3.40.50.620">
    <property type="entry name" value="HUPs"/>
    <property type="match status" value="1"/>
</dbReference>
<dbReference type="GO" id="GO:0004825">
    <property type="term" value="F:methionine-tRNA ligase activity"/>
    <property type="evidence" value="ECO:0007669"/>
    <property type="project" value="UniProtKB-EC"/>
</dbReference>
<keyword evidence="8 11" id="KW-0030">Aminoacyl-tRNA synthetase</keyword>
<evidence type="ECO:0000256" key="11">
    <source>
        <dbReference type="RuleBase" id="RU363039"/>
    </source>
</evidence>
<dbReference type="PaxDb" id="121845-A0A3Q0J846"/>
<dbReference type="InterPro" id="IPR014729">
    <property type="entry name" value="Rossmann-like_a/b/a_fold"/>
</dbReference>
<dbReference type="PRINTS" id="PR01041">
    <property type="entry name" value="TRNASYNTHMET"/>
</dbReference>
<accession>A0A3Q0J846</accession>